<evidence type="ECO:0000256" key="2">
    <source>
        <dbReference type="SAM" id="Phobius"/>
    </source>
</evidence>
<feature type="transmembrane region" description="Helical" evidence="2">
    <location>
        <begin position="317"/>
        <end position="340"/>
    </location>
</feature>
<keyword evidence="2" id="KW-0812">Transmembrane</keyword>
<reference evidence="3" key="1">
    <citation type="submission" date="2020-04" db="EMBL/GenBank/DDBJ databases">
        <title>Genome Sequencing for Pseudoaltermonas arctica.</title>
        <authorList>
            <person name="Elkins N.S."/>
        </authorList>
    </citation>
    <scope>NUCLEOTIDE SEQUENCE [LARGE SCALE GENOMIC DNA]</scope>
    <source>
        <strain evidence="3">NEC-BIFX-2020_0012</strain>
    </source>
</reference>
<keyword evidence="1" id="KW-0813">Transport</keyword>
<feature type="transmembrane region" description="Helical" evidence="2">
    <location>
        <begin position="185"/>
        <end position="204"/>
    </location>
</feature>
<feature type="transmembrane region" description="Helical" evidence="2">
    <location>
        <begin position="272"/>
        <end position="296"/>
    </location>
</feature>
<feature type="transmembrane region" description="Helical" evidence="2">
    <location>
        <begin position="128"/>
        <end position="149"/>
    </location>
</feature>
<feature type="transmembrane region" description="Helical" evidence="2">
    <location>
        <begin position="156"/>
        <end position="179"/>
    </location>
</feature>
<sequence>MPLISTIYRPLLALALPLIFIQLCQASLGLIDTMIAGQFHYNDLSGVGLGSSMWTPVFIFFTGIMYVLVPKTSELVASHKRGEIYRLFLQGKKAAFWLAIVGFLLVQLLAFLAPWMIADAAVATICKNYLHCVAFAMPSLVYTLLYRFISEGDSTLLPIVKTVIFLLVINTLLNLVLVFGVAGMAGLGGAGCGVATAISAYIAFLMMRNWVQKSVPEISQKAPLKSCDNDAKKILKDGFPIGVALVVEVLALTTLAFFASSLGVKQVAAHQIAINIAMVAFMIPLALSSATTIRIASLPNAADYLSRRLTAKAAISLAFLYGVIAALVIMTFGQLILHAFSHDEKVLMLASGLLLYIALFQLFDAIQIVAAGILRGLQEFMSPLLVILVVYWFAVVPFSYFVVNYGWWGGSAGVDNIWLLLSTGLALAALVLSINSFRIVNKKVDLFVASEA</sequence>
<gene>
    <name evidence="3" type="ORF">HHO47_01770</name>
</gene>
<evidence type="ECO:0000313" key="4">
    <source>
        <dbReference type="Proteomes" id="UP000570493"/>
    </source>
</evidence>
<keyword evidence="4" id="KW-1185">Reference proteome</keyword>
<dbReference type="InterPro" id="IPR050222">
    <property type="entry name" value="MATE_MdtK"/>
</dbReference>
<dbReference type="InterPro" id="IPR002528">
    <property type="entry name" value="MATE_fam"/>
</dbReference>
<protein>
    <submittedName>
        <fullName evidence="3">MATE family efflux transporter</fullName>
    </submittedName>
</protein>
<dbReference type="EMBL" id="JABBMT010000002">
    <property type="protein sequence ID" value="NMM39597.1"/>
    <property type="molecule type" value="Genomic_DNA"/>
</dbReference>
<feature type="transmembrane region" description="Helical" evidence="2">
    <location>
        <begin position="417"/>
        <end position="437"/>
    </location>
</feature>
<dbReference type="NCBIfam" id="TIGR00797">
    <property type="entry name" value="matE"/>
    <property type="match status" value="1"/>
</dbReference>
<dbReference type="PANTHER" id="PTHR43298:SF2">
    <property type="entry name" value="FMN_FAD EXPORTER YEEO-RELATED"/>
    <property type="match status" value="1"/>
</dbReference>
<dbReference type="GO" id="GO:0042910">
    <property type="term" value="F:xenobiotic transmembrane transporter activity"/>
    <property type="evidence" value="ECO:0007669"/>
    <property type="project" value="InterPro"/>
</dbReference>
<evidence type="ECO:0000256" key="1">
    <source>
        <dbReference type="ARBA" id="ARBA00022448"/>
    </source>
</evidence>
<feature type="transmembrane region" description="Helical" evidence="2">
    <location>
        <begin position="346"/>
        <end position="372"/>
    </location>
</feature>
<accession>A0A7Y0DQ49</accession>
<dbReference type="GO" id="GO:0015297">
    <property type="term" value="F:antiporter activity"/>
    <property type="evidence" value="ECO:0007669"/>
    <property type="project" value="InterPro"/>
</dbReference>
<feature type="transmembrane region" description="Helical" evidence="2">
    <location>
        <begin position="53"/>
        <end position="73"/>
    </location>
</feature>
<proteinExistence type="predicted"/>
<comment type="caution">
    <text evidence="3">The sequence shown here is derived from an EMBL/GenBank/DDBJ whole genome shotgun (WGS) entry which is preliminary data.</text>
</comment>
<feature type="transmembrane region" description="Helical" evidence="2">
    <location>
        <begin position="94"/>
        <end position="116"/>
    </location>
</feature>
<dbReference type="Pfam" id="PF01554">
    <property type="entry name" value="MatE"/>
    <property type="match status" value="2"/>
</dbReference>
<organism evidence="3 4">
    <name type="scientific">Pseudoalteromonas arctica</name>
    <dbReference type="NCBI Taxonomy" id="394751"/>
    <lineage>
        <taxon>Bacteria</taxon>
        <taxon>Pseudomonadati</taxon>
        <taxon>Pseudomonadota</taxon>
        <taxon>Gammaproteobacteria</taxon>
        <taxon>Alteromonadales</taxon>
        <taxon>Pseudoalteromonadaceae</taxon>
        <taxon>Pseudoalteromonas</taxon>
    </lineage>
</organism>
<dbReference type="RefSeq" id="WP_169018316.1">
    <property type="nucleotide sequence ID" value="NZ_JABBMT010000002.1"/>
</dbReference>
<keyword evidence="2" id="KW-1133">Transmembrane helix</keyword>
<dbReference type="PANTHER" id="PTHR43298">
    <property type="entry name" value="MULTIDRUG RESISTANCE PROTEIN NORM-RELATED"/>
    <property type="match status" value="1"/>
</dbReference>
<feature type="transmembrane region" description="Helical" evidence="2">
    <location>
        <begin position="384"/>
        <end position="405"/>
    </location>
</feature>
<evidence type="ECO:0000313" key="3">
    <source>
        <dbReference type="EMBL" id="NMM39597.1"/>
    </source>
</evidence>
<dbReference type="GO" id="GO:0005886">
    <property type="term" value="C:plasma membrane"/>
    <property type="evidence" value="ECO:0007669"/>
    <property type="project" value="TreeGrafter"/>
</dbReference>
<dbReference type="Proteomes" id="UP000570493">
    <property type="component" value="Unassembled WGS sequence"/>
</dbReference>
<name>A0A7Y0DQ49_9GAMM</name>
<keyword evidence="2" id="KW-0472">Membrane</keyword>
<dbReference type="AlphaFoldDB" id="A0A7Y0DQ49"/>
<feature type="transmembrane region" description="Helical" evidence="2">
    <location>
        <begin position="239"/>
        <end position="260"/>
    </location>
</feature>